<name>A0A3P6QVA2_DIBLA</name>
<sequence>MEQRALTGCEPATRGRNSTHLTFQALAALQKEDDQALNIKREVVAAFASRVSPTLLRRTFVTIFKY</sequence>
<protein>
    <submittedName>
        <fullName evidence="1">Uncharacterized protein</fullName>
    </submittedName>
</protein>
<gene>
    <name evidence="1" type="ORF">DILT_LOCUS2040</name>
</gene>
<evidence type="ECO:0000313" key="1">
    <source>
        <dbReference type="EMBL" id="VDK54616.1"/>
    </source>
</evidence>
<organism evidence="1 2">
    <name type="scientific">Dibothriocephalus latus</name>
    <name type="common">Fish tapeworm</name>
    <name type="synonym">Diphyllobothrium latum</name>
    <dbReference type="NCBI Taxonomy" id="60516"/>
    <lineage>
        <taxon>Eukaryota</taxon>
        <taxon>Metazoa</taxon>
        <taxon>Spiralia</taxon>
        <taxon>Lophotrochozoa</taxon>
        <taxon>Platyhelminthes</taxon>
        <taxon>Cestoda</taxon>
        <taxon>Eucestoda</taxon>
        <taxon>Diphyllobothriidea</taxon>
        <taxon>Diphyllobothriidae</taxon>
        <taxon>Dibothriocephalus</taxon>
    </lineage>
</organism>
<dbReference type="AlphaFoldDB" id="A0A3P6QVA2"/>
<keyword evidence="2" id="KW-1185">Reference proteome</keyword>
<dbReference type="Proteomes" id="UP000281553">
    <property type="component" value="Unassembled WGS sequence"/>
</dbReference>
<reference evidence="1 2" key="1">
    <citation type="submission" date="2018-11" db="EMBL/GenBank/DDBJ databases">
        <authorList>
            <consortium name="Pathogen Informatics"/>
        </authorList>
    </citation>
    <scope>NUCLEOTIDE SEQUENCE [LARGE SCALE GENOMIC DNA]</scope>
</reference>
<dbReference type="EMBL" id="UYRU01019573">
    <property type="protein sequence ID" value="VDK54616.1"/>
    <property type="molecule type" value="Genomic_DNA"/>
</dbReference>
<proteinExistence type="predicted"/>
<accession>A0A3P6QVA2</accession>
<evidence type="ECO:0000313" key="2">
    <source>
        <dbReference type="Proteomes" id="UP000281553"/>
    </source>
</evidence>